<dbReference type="OrthoDB" id="9814782at2"/>
<protein>
    <submittedName>
        <fullName evidence="1">Sarcosine oxidase subunit gamma</fullName>
    </submittedName>
</protein>
<name>A0A4U6QAB7_9ACTN</name>
<dbReference type="Gene3D" id="3.30.70.1520">
    <property type="entry name" value="Heterotetrameric sarcosine oxidase"/>
    <property type="match status" value="1"/>
</dbReference>
<accession>A0A4U6QAB7</accession>
<dbReference type="RefSeq" id="WP_137451257.1">
    <property type="nucleotide sequence ID" value="NZ_SZZH01000006.1"/>
</dbReference>
<evidence type="ECO:0000313" key="2">
    <source>
        <dbReference type="Proteomes" id="UP000306985"/>
    </source>
</evidence>
<dbReference type="InterPro" id="IPR007375">
    <property type="entry name" value="SoxG"/>
</dbReference>
<dbReference type="EMBL" id="SZZH01000006">
    <property type="protein sequence ID" value="TKV56870.1"/>
    <property type="molecule type" value="Genomic_DNA"/>
</dbReference>
<gene>
    <name evidence="1" type="ORF">FDO65_18690</name>
</gene>
<proteinExistence type="predicted"/>
<evidence type="ECO:0000313" key="1">
    <source>
        <dbReference type="EMBL" id="TKV56870.1"/>
    </source>
</evidence>
<dbReference type="Gene3D" id="3.30.1360.120">
    <property type="entry name" value="Probable tRNA modification gtpase trme, domain 1"/>
    <property type="match status" value="1"/>
</dbReference>
<sequence length="205" mass="21162">MADTLVAHHPLEFVVSELSAASGSAVTLTPEPFLPQHIVRLPAGSATAAVAAQLQLPTAANTWSRTADGRAIWLGPDEWLLVGSESTDAAASAARERELLDLVQTVGGAVTDVSAQRLGIRLGGPKARTVLAKGCSIDLHPKHFGIGTAVQTVLGQAGVVLLALPPGADGHPEYLVLVRSSFAGYLATWLLDAALEFTSSSSAAR</sequence>
<comment type="caution">
    <text evidence="1">The sequence shown here is derived from an EMBL/GenBank/DDBJ whole genome shotgun (WGS) entry which is preliminary data.</text>
</comment>
<reference evidence="1 2" key="1">
    <citation type="submission" date="2019-05" db="EMBL/GenBank/DDBJ databases">
        <title>Nakamurella sp. N5BH11, whole genome shotgun sequence.</title>
        <authorList>
            <person name="Tuo L."/>
        </authorList>
    </citation>
    <scope>NUCLEOTIDE SEQUENCE [LARGE SCALE GENOMIC DNA]</scope>
    <source>
        <strain evidence="1 2">N5BH11</strain>
    </source>
</reference>
<organism evidence="1 2">
    <name type="scientific">Nakamurella flava</name>
    <dbReference type="NCBI Taxonomy" id="2576308"/>
    <lineage>
        <taxon>Bacteria</taxon>
        <taxon>Bacillati</taxon>
        <taxon>Actinomycetota</taxon>
        <taxon>Actinomycetes</taxon>
        <taxon>Nakamurellales</taxon>
        <taxon>Nakamurellaceae</taxon>
        <taxon>Nakamurella</taxon>
    </lineage>
</organism>
<dbReference type="Proteomes" id="UP000306985">
    <property type="component" value="Unassembled WGS sequence"/>
</dbReference>
<dbReference type="AlphaFoldDB" id="A0A4U6QAB7"/>
<dbReference type="SUPFAM" id="SSF103025">
    <property type="entry name" value="Folate-binding domain"/>
    <property type="match status" value="1"/>
</dbReference>
<keyword evidence="2" id="KW-1185">Reference proteome</keyword>
<dbReference type="InterPro" id="IPR027266">
    <property type="entry name" value="TrmE/GcvT-like"/>
</dbReference>
<dbReference type="Pfam" id="PF04268">
    <property type="entry name" value="SoxG"/>
    <property type="match status" value="1"/>
</dbReference>